<comment type="caution">
    <text evidence="8">The sequence shown here is derived from an EMBL/GenBank/DDBJ whole genome shotgun (WGS) entry which is preliminary data.</text>
</comment>
<sequence length="427" mass="45663">MSPSPAGTEHRSRWWMLGLLFTVYAFNIVDRHIINILLEPIRLDLDLSDSQAGFLAGFAFAIFYTLMGVPIAALADRYSRTRLITLCSALWSAMTALTGMATGYVSMALTRMGVGIGEAGLTPSANSLIGDLFRPTDRGKAIGIYQSAVPVGTMLAGLIGGFLGPSLGWRMTFILLGAAGMALTLLFWAVFREPARGLLDDASSRPEKNRYSIIETVRHLLRQKSCQYFFPAFALVGLVGSAVNTWTPAYFMRSHEMSLMHMATTIGTIGGIGGAVGMVGGGIIADRLARRDVAAYMQIPAIALLAAIPLFFGVYLAGNAALSAGLLLGPMIVGTAIVVPVLALIQRLVKNNMRAVAVAVFLLVIHLLGMGLGPLAVGMLSDALEPVFGTDSLRYALLSVMPLNLLAVWLFWRARRHVASDLGLASM</sequence>
<evidence type="ECO:0000256" key="5">
    <source>
        <dbReference type="ARBA" id="ARBA00023136"/>
    </source>
</evidence>
<evidence type="ECO:0000313" key="8">
    <source>
        <dbReference type="EMBL" id="MEJ8568019.1"/>
    </source>
</evidence>
<dbReference type="Gene3D" id="1.20.1250.20">
    <property type="entry name" value="MFS general substrate transporter like domains"/>
    <property type="match status" value="2"/>
</dbReference>
<keyword evidence="2" id="KW-0813">Transport</keyword>
<evidence type="ECO:0000256" key="3">
    <source>
        <dbReference type="ARBA" id="ARBA00022692"/>
    </source>
</evidence>
<dbReference type="AlphaFoldDB" id="A0AAW9R6W1"/>
<protein>
    <submittedName>
        <fullName evidence="8">MFS transporter</fullName>
    </submittedName>
</protein>
<keyword evidence="4 6" id="KW-1133">Transmembrane helix</keyword>
<dbReference type="PANTHER" id="PTHR23505:SF79">
    <property type="entry name" value="PROTEIN SPINSTER"/>
    <property type="match status" value="1"/>
</dbReference>
<feature type="transmembrane region" description="Helical" evidence="6">
    <location>
        <begin position="83"/>
        <end position="105"/>
    </location>
</feature>
<dbReference type="Pfam" id="PF07690">
    <property type="entry name" value="MFS_1"/>
    <property type="match status" value="1"/>
</dbReference>
<feature type="transmembrane region" description="Helical" evidence="6">
    <location>
        <begin position="392"/>
        <end position="412"/>
    </location>
</feature>
<keyword evidence="5 6" id="KW-0472">Membrane</keyword>
<feature type="transmembrane region" description="Helical" evidence="6">
    <location>
        <begin position="142"/>
        <end position="163"/>
    </location>
</feature>
<evidence type="ECO:0000259" key="7">
    <source>
        <dbReference type="PROSITE" id="PS50850"/>
    </source>
</evidence>
<feature type="transmembrane region" description="Helical" evidence="6">
    <location>
        <begin position="12"/>
        <end position="29"/>
    </location>
</feature>
<feature type="transmembrane region" description="Helical" evidence="6">
    <location>
        <begin position="259"/>
        <end position="284"/>
    </location>
</feature>
<evidence type="ECO:0000313" key="9">
    <source>
        <dbReference type="Proteomes" id="UP001359886"/>
    </source>
</evidence>
<dbReference type="SUPFAM" id="SSF103473">
    <property type="entry name" value="MFS general substrate transporter"/>
    <property type="match status" value="1"/>
</dbReference>
<dbReference type="EMBL" id="JAZHOG010000006">
    <property type="protein sequence ID" value="MEJ8568019.1"/>
    <property type="molecule type" value="Genomic_DNA"/>
</dbReference>
<feature type="transmembrane region" description="Helical" evidence="6">
    <location>
        <begin position="169"/>
        <end position="191"/>
    </location>
</feature>
<dbReference type="InterPro" id="IPR036259">
    <property type="entry name" value="MFS_trans_sf"/>
</dbReference>
<evidence type="ECO:0000256" key="6">
    <source>
        <dbReference type="SAM" id="Phobius"/>
    </source>
</evidence>
<name>A0AAW9R6W1_9GAMM</name>
<dbReference type="GO" id="GO:0022857">
    <property type="term" value="F:transmembrane transporter activity"/>
    <property type="evidence" value="ECO:0007669"/>
    <property type="project" value="InterPro"/>
</dbReference>
<dbReference type="RefSeq" id="WP_354695342.1">
    <property type="nucleotide sequence ID" value="NZ_JAZHOG010000006.1"/>
</dbReference>
<feature type="transmembrane region" description="Helical" evidence="6">
    <location>
        <begin position="324"/>
        <end position="345"/>
    </location>
</feature>
<feature type="transmembrane region" description="Helical" evidence="6">
    <location>
        <begin position="50"/>
        <end position="71"/>
    </location>
</feature>
<gene>
    <name evidence="8" type="ORF">V3330_10315</name>
</gene>
<organism evidence="8 9">
    <name type="scientific">Elongatibacter sediminis</name>
    <dbReference type="NCBI Taxonomy" id="3119006"/>
    <lineage>
        <taxon>Bacteria</taxon>
        <taxon>Pseudomonadati</taxon>
        <taxon>Pseudomonadota</taxon>
        <taxon>Gammaproteobacteria</taxon>
        <taxon>Chromatiales</taxon>
        <taxon>Wenzhouxiangellaceae</taxon>
        <taxon>Elongatibacter</taxon>
    </lineage>
</organism>
<dbReference type="GO" id="GO:0016020">
    <property type="term" value="C:membrane"/>
    <property type="evidence" value="ECO:0007669"/>
    <property type="project" value="UniProtKB-SubCell"/>
</dbReference>
<keyword evidence="3 6" id="KW-0812">Transmembrane</keyword>
<dbReference type="InterPro" id="IPR020846">
    <property type="entry name" value="MFS_dom"/>
</dbReference>
<dbReference type="InterPro" id="IPR044770">
    <property type="entry name" value="MFS_spinster-like"/>
</dbReference>
<feature type="transmembrane region" description="Helical" evidence="6">
    <location>
        <begin position="357"/>
        <end position="380"/>
    </location>
</feature>
<dbReference type="InterPro" id="IPR011701">
    <property type="entry name" value="MFS"/>
</dbReference>
<comment type="subcellular location">
    <subcellularLocation>
        <location evidence="1">Membrane</location>
        <topology evidence="1">Multi-pass membrane protein</topology>
    </subcellularLocation>
</comment>
<feature type="transmembrane region" description="Helical" evidence="6">
    <location>
        <begin position="296"/>
        <end position="318"/>
    </location>
</feature>
<evidence type="ECO:0000256" key="1">
    <source>
        <dbReference type="ARBA" id="ARBA00004141"/>
    </source>
</evidence>
<dbReference type="PROSITE" id="PS50850">
    <property type="entry name" value="MFS"/>
    <property type="match status" value="1"/>
</dbReference>
<feature type="domain" description="Major facilitator superfamily (MFS) profile" evidence="7">
    <location>
        <begin position="16"/>
        <end position="416"/>
    </location>
</feature>
<accession>A0AAW9R6W1</accession>
<dbReference type="CDD" id="cd17328">
    <property type="entry name" value="MFS_spinster_like"/>
    <property type="match status" value="1"/>
</dbReference>
<dbReference type="PANTHER" id="PTHR23505">
    <property type="entry name" value="SPINSTER"/>
    <property type="match status" value="1"/>
</dbReference>
<keyword evidence="9" id="KW-1185">Reference proteome</keyword>
<proteinExistence type="predicted"/>
<evidence type="ECO:0000256" key="2">
    <source>
        <dbReference type="ARBA" id="ARBA00022448"/>
    </source>
</evidence>
<evidence type="ECO:0000256" key="4">
    <source>
        <dbReference type="ARBA" id="ARBA00022989"/>
    </source>
</evidence>
<reference evidence="8 9" key="1">
    <citation type="submission" date="2024-02" db="EMBL/GenBank/DDBJ databases">
        <title>A novel Wenzhouxiangellaceae bacterium, isolated from coastal sediments.</title>
        <authorList>
            <person name="Du Z.-J."/>
            <person name="Ye Y.-Q."/>
            <person name="Zhang X.-Y."/>
        </authorList>
    </citation>
    <scope>NUCLEOTIDE SEQUENCE [LARGE SCALE GENOMIC DNA]</scope>
    <source>
        <strain evidence="8 9">CH-27</strain>
    </source>
</reference>
<dbReference type="Proteomes" id="UP001359886">
    <property type="component" value="Unassembled WGS sequence"/>
</dbReference>
<feature type="transmembrane region" description="Helical" evidence="6">
    <location>
        <begin position="228"/>
        <end position="247"/>
    </location>
</feature>